<dbReference type="EMBL" id="CP032819">
    <property type="protein sequence ID" value="AZS28129.1"/>
    <property type="molecule type" value="Genomic_DNA"/>
</dbReference>
<dbReference type="PIRSF" id="PIRSF018266">
    <property type="entry name" value="FecR"/>
    <property type="match status" value="1"/>
</dbReference>
<reference evidence="3 4" key="1">
    <citation type="submission" date="2018-10" db="EMBL/GenBank/DDBJ databases">
        <title>Butyricimonas faecalis sp. nov., isolated from human faeces and emended description of the genus Butyricimonas.</title>
        <authorList>
            <person name="Le Roy T."/>
            <person name="Van der Smissen P."/>
            <person name="Paquot A."/>
            <person name="Delzenne N."/>
            <person name="Muccioli G."/>
            <person name="Collet J.-F."/>
            <person name="Cani P.D."/>
        </authorList>
    </citation>
    <scope>NUCLEOTIDE SEQUENCE [LARGE SCALE GENOMIC DNA]</scope>
    <source>
        <strain evidence="3 4">H184</strain>
    </source>
</reference>
<dbReference type="Pfam" id="PF04773">
    <property type="entry name" value="FecR"/>
    <property type="match status" value="1"/>
</dbReference>
<keyword evidence="4" id="KW-1185">Reference proteome</keyword>
<organism evidence="3 4">
    <name type="scientific">Butyricimonas faecalis</name>
    <dbReference type="NCBI Taxonomy" id="2093856"/>
    <lineage>
        <taxon>Bacteria</taxon>
        <taxon>Pseudomonadati</taxon>
        <taxon>Bacteroidota</taxon>
        <taxon>Bacteroidia</taxon>
        <taxon>Bacteroidales</taxon>
        <taxon>Odoribacteraceae</taxon>
        <taxon>Butyricimonas</taxon>
    </lineage>
</organism>
<feature type="transmembrane region" description="Helical" evidence="1">
    <location>
        <begin position="79"/>
        <end position="101"/>
    </location>
</feature>
<gene>
    <name evidence="3" type="ORF">D8S85_00235</name>
</gene>
<sequence length="270" mass="30356">MDEIIYRWIADYSLGVIEKEDFERLKAWIEASPSHRVLFEQTLRLYKEGREIGFLSAMDEECSWKSLERKLGRRHRLTWTRWIVAASILLAGVVGGGILLLPEWENDSSVQVFSEIPGKATVILRMADGKSVSLKENETIGLVEKDGTEIHKDTMNRLVYAASNTEKKSVLHTLEVPVGGEFDMVLADGTRVWLNSATKLRYPTRFTGKNREVYVEGEAFFSVCKDSAHPFIVHAEGACVRVLGTEFNLSAYPGERTITTLAEGKVEVNG</sequence>
<keyword evidence="1" id="KW-1133">Transmembrane helix</keyword>
<evidence type="ECO:0000256" key="1">
    <source>
        <dbReference type="SAM" id="Phobius"/>
    </source>
</evidence>
<name>A0A3Q9IR62_9BACT</name>
<feature type="domain" description="FecR protein" evidence="2">
    <location>
        <begin position="173"/>
        <end position="267"/>
    </location>
</feature>
<accession>A0A3Q9IR62</accession>
<proteinExistence type="predicted"/>
<dbReference type="PANTHER" id="PTHR30273:SF2">
    <property type="entry name" value="PROTEIN FECR"/>
    <property type="match status" value="1"/>
</dbReference>
<dbReference type="InterPro" id="IPR012373">
    <property type="entry name" value="Ferrdict_sens_TM"/>
</dbReference>
<dbReference type="GO" id="GO:0016989">
    <property type="term" value="F:sigma factor antagonist activity"/>
    <property type="evidence" value="ECO:0007669"/>
    <property type="project" value="TreeGrafter"/>
</dbReference>
<evidence type="ECO:0000313" key="4">
    <source>
        <dbReference type="Proteomes" id="UP000270673"/>
    </source>
</evidence>
<keyword evidence="1" id="KW-0812">Transmembrane</keyword>
<dbReference type="Gene3D" id="2.60.120.1440">
    <property type="match status" value="1"/>
</dbReference>
<evidence type="ECO:0000259" key="2">
    <source>
        <dbReference type="Pfam" id="PF04773"/>
    </source>
</evidence>
<dbReference type="RefSeq" id="WP_127074654.1">
    <property type="nucleotide sequence ID" value="NZ_CP032819.1"/>
</dbReference>
<protein>
    <recommendedName>
        <fullName evidence="2">FecR protein domain-containing protein</fullName>
    </recommendedName>
</protein>
<dbReference type="KEGG" id="buy:D8S85_00235"/>
<dbReference type="AlphaFoldDB" id="A0A3Q9IR62"/>
<dbReference type="PANTHER" id="PTHR30273">
    <property type="entry name" value="PERIPLASMIC SIGNAL SENSOR AND SIGMA FACTOR ACTIVATOR FECR-RELATED"/>
    <property type="match status" value="1"/>
</dbReference>
<dbReference type="InterPro" id="IPR006860">
    <property type="entry name" value="FecR"/>
</dbReference>
<keyword evidence="1" id="KW-0472">Membrane</keyword>
<evidence type="ECO:0000313" key="3">
    <source>
        <dbReference type="EMBL" id="AZS28129.1"/>
    </source>
</evidence>
<dbReference type="Proteomes" id="UP000270673">
    <property type="component" value="Chromosome"/>
</dbReference>
<dbReference type="OrthoDB" id="1098987at2"/>